<keyword evidence="4" id="KW-0238">DNA-binding</keyword>
<gene>
    <name evidence="8" type="ORF">H8B17_17260</name>
</gene>
<evidence type="ECO:0000313" key="8">
    <source>
        <dbReference type="EMBL" id="MBD1427330.1"/>
    </source>
</evidence>
<dbReference type="NCBIfam" id="TIGR02937">
    <property type="entry name" value="sigma70-ECF"/>
    <property type="match status" value="1"/>
</dbReference>
<protein>
    <submittedName>
        <fullName evidence="8">Sigma-70 family RNA polymerase sigma factor</fullName>
    </submittedName>
</protein>
<feature type="domain" description="RNA polymerase sigma factor 70 region 4 type 2" evidence="7">
    <location>
        <begin position="128"/>
        <end position="177"/>
    </location>
</feature>
<keyword evidence="9" id="KW-1185">Reference proteome</keyword>
<keyword evidence="2" id="KW-0805">Transcription regulation</keyword>
<evidence type="ECO:0000256" key="1">
    <source>
        <dbReference type="ARBA" id="ARBA00010641"/>
    </source>
</evidence>
<dbReference type="InterPro" id="IPR013324">
    <property type="entry name" value="RNA_pol_sigma_r3/r4-like"/>
</dbReference>
<dbReference type="SUPFAM" id="SSF88946">
    <property type="entry name" value="Sigma2 domain of RNA polymerase sigma factors"/>
    <property type="match status" value="1"/>
</dbReference>
<comment type="caution">
    <text evidence="8">The sequence shown here is derived from an EMBL/GenBank/DDBJ whole genome shotgun (WGS) entry which is preliminary data.</text>
</comment>
<evidence type="ECO:0000259" key="7">
    <source>
        <dbReference type="Pfam" id="PF08281"/>
    </source>
</evidence>
<dbReference type="Gene3D" id="1.10.1740.10">
    <property type="match status" value="1"/>
</dbReference>
<dbReference type="Proteomes" id="UP000606494">
    <property type="component" value="Unassembled WGS sequence"/>
</dbReference>
<dbReference type="EMBL" id="JACNYK010000006">
    <property type="protein sequence ID" value="MBD1427330.1"/>
    <property type="molecule type" value="Genomic_DNA"/>
</dbReference>
<dbReference type="PANTHER" id="PTHR43133:SF8">
    <property type="entry name" value="RNA POLYMERASE SIGMA FACTOR HI_1459-RELATED"/>
    <property type="match status" value="1"/>
</dbReference>
<dbReference type="InterPro" id="IPR007627">
    <property type="entry name" value="RNA_pol_sigma70_r2"/>
</dbReference>
<dbReference type="InterPro" id="IPR014284">
    <property type="entry name" value="RNA_pol_sigma-70_dom"/>
</dbReference>
<dbReference type="PANTHER" id="PTHR43133">
    <property type="entry name" value="RNA POLYMERASE ECF-TYPE SIGMA FACTO"/>
    <property type="match status" value="1"/>
</dbReference>
<comment type="similarity">
    <text evidence="1">Belongs to the sigma-70 factor family. ECF subfamily.</text>
</comment>
<dbReference type="InterPro" id="IPR036388">
    <property type="entry name" value="WH-like_DNA-bd_sf"/>
</dbReference>
<dbReference type="Gene3D" id="1.10.10.10">
    <property type="entry name" value="Winged helix-like DNA-binding domain superfamily/Winged helix DNA-binding domain"/>
    <property type="match status" value="1"/>
</dbReference>
<dbReference type="SUPFAM" id="SSF88659">
    <property type="entry name" value="Sigma3 and sigma4 domains of RNA polymerase sigma factors"/>
    <property type="match status" value="1"/>
</dbReference>
<feature type="domain" description="RNA polymerase sigma-70 region 2" evidence="6">
    <location>
        <begin position="24"/>
        <end position="90"/>
    </location>
</feature>
<dbReference type="InterPro" id="IPR039425">
    <property type="entry name" value="RNA_pol_sigma-70-like"/>
</dbReference>
<evidence type="ECO:0000256" key="2">
    <source>
        <dbReference type="ARBA" id="ARBA00023015"/>
    </source>
</evidence>
<evidence type="ECO:0000259" key="6">
    <source>
        <dbReference type="Pfam" id="PF04542"/>
    </source>
</evidence>
<keyword evidence="3" id="KW-0731">Sigma factor</keyword>
<dbReference type="InterPro" id="IPR013249">
    <property type="entry name" value="RNA_pol_sigma70_r4_t2"/>
</dbReference>
<proteinExistence type="inferred from homology"/>
<reference evidence="8 9" key="1">
    <citation type="submission" date="2020-08" db="EMBL/GenBank/DDBJ databases">
        <title>Sphingobacterium sp. DN00404 isolated from aquaculture water.</title>
        <authorList>
            <person name="Zhang M."/>
        </authorList>
    </citation>
    <scope>NUCLEOTIDE SEQUENCE [LARGE SCALE GENOMIC DNA]</scope>
    <source>
        <strain evidence="8 9">KCTC 32294</strain>
    </source>
</reference>
<dbReference type="RefSeq" id="WP_190310485.1">
    <property type="nucleotide sequence ID" value="NZ_JACNYK010000006.1"/>
</dbReference>
<dbReference type="Pfam" id="PF04542">
    <property type="entry name" value="Sigma70_r2"/>
    <property type="match status" value="1"/>
</dbReference>
<evidence type="ECO:0000256" key="3">
    <source>
        <dbReference type="ARBA" id="ARBA00023082"/>
    </source>
</evidence>
<dbReference type="Pfam" id="PF08281">
    <property type="entry name" value="Sigma70_r4_2"/>
    <property type="match status" value="1"/>
</dbReference>
<evidence type="ECO:0000256" key="5">
    <source>
        <dbReference type="ARBA" id="ARBA00023163"/>
    </source>
</evidence>
<name>A0ABR7Y7P3_9SPHI</name>
<sequence length="201" mass="23706">MKSHSDRELWNLLQGGDRKAFEALYHRYARLLYHEVSKRIDSLAKVDDLIQDIFLSLWEKREVYQPQGDIYPYLYGMTVNRVLHYYRSNRVQPKFVALWENLPQDLDALEELPSAFKQAHREELETLVDQTIGSLPPRMHQVYQLRYEENKTIAEIASLLSISPHTVHNQLKTIRKRFADSIRNSSFLLSINTILSILLNH</sequence>
<accession>A0ABR7Y7P3</accession>
<evidence type="ECO:0000256" key="4">
    <source>
        <dbReference type="ARBA" id="ARBA00023125"/>
    </source>
</evidence>
<organism evidence="8 9">
    <name type="scientific">Sphingobacterium arenae</name>
    <dbReference type="NCBI Taxonomy" id="1280598"/>
    <lineage>
        <taxon>Bacteria</taxon>
        <taxon>Pseudomonadati</taxon>
        <taxon>Bacteroidota</taxon>
        <taxon>Sphingobacteriia</taxon>
        <taxon>Sphingobacteriales</taxon>
        <taxon>Sphingobacteriaceae</taxon>
        <taxon>Sphingobacterium</taxon>
    </lineage>
</organism>
<evidence type="ECO:0000313" key="9">
    <source>
        <dbReference type="Proteomes" id="UP000606494"/>
    </source>
</evidence>
<keyword evidence="5" id="KW-0804">Transcription</keyword>
<dbReference type="InterPro" id="IPR013325">
    <property type="entry name" value="RNA_pol_sigma_r2"/>
</dbReference>